<sequence length="333" mass="36820">MYIEAREKIYYSNKQHIPLDTVIASLQGYSELIKMLPTVLEHLDSQLVIEDIKVYIDEIKSGSLWEVLLIGLAFGSQQSLDSHLTGVNDWSHEKLMNAGITDKNIRNGLIVLVAILAVSGASMAMEHMKKLLGGRNDSAATIQANNNIFINIGADAYGTTSDAIQSAIAHAINVHGQTKVAKEARKIIAPAKLEQGAEVKFFSEANASEDPVITFDKKLVEALPNYDFNEGDVSIPQDGVEVFITSMDLERHKSGWAAHIPSISENKRIPISFNSNENLDQIALDRNYRADIRVVYVRDKKSGDLKPKRALIMSLGKKLVNSYKQNKIIESSS</sequence>
<accession>A0A1Y6KVL6</accession>
<keyword evidence="1" id="KW-1133">Transmembrane helix</keyword>
<dbReference type="EMBL" id="FYAH01000002">
    <property type="protein sequence ID" value="SMY16094.1"/>
    <property type="molecule type" value="Genomic_DNA"/>
</dbReference>
<organism evidence="2 3">
    <name type="scientific">Photobacterium aquimaris</name>
    <dbReference type="NCBI Taxonomy" id="512643"/>
    <lineage>
        <taxon>Bacteria</taxon>
        <taxon>Pseudomonadati</taxon>
        <taxon>Pseudomonadota</taxon>
        <taxon>Gammaproteobacteria</taxon>
        <taxon>Vibrionales</taxon>
        <taxon>Vibrionaceae</taxon>
        <taxon>Photobacterium</taxon>
    </lineage>
</organism>
<reference evidence="3" key="1">
    <citation type="submission" date="2017-06" db="EMBL/GenBank/DDBJ databases">
        <authorList>
            <person name="Rodrigo-Torres L."/>
            <person name="Arahal R. D."/>
            <person name="Lucena T."/>
        </authorList>
    </citation>
    <scope>NUCLEOTIDE SEQUENCE [LARGE SCALE GENOMIC DNA]</scope>
    <source>
        <strain evidence="3">type strain: CECT 9192</strain>
    </source>
</reference>
<proteinExistence type="predicted"/>
<protein>
    <submittedName>
        <fullName evidence="2">Uncharacterized protein</fullName>
    </submittedName>
</protein>
<keyword evidence="1" id="KW-0472">Membrane</keyword>
<dbReference type="AlphaFoldDB" id="A0A1Y6KVL6"/>
<keyword evidence="3" id="KW-1185">Reference proteome</keyword>
<evidence type="ECO:0000256" key="1">
    <source>
        <dbReference type="SAM" id="Phobius"/>
    </source>
</evidence>
<dbReference type="RefSeq" id="WP_087820219.1">
    <property type="nucleotide sequence ID" value="NZ_FYAH01000002.1"/>
</dbReference>
<name>A0A1Y6KVL6_9GAMM</name>
<dbReference type="Proteomes" id="UP000196485">
    <property type="component" value="Unassembled WGS sequence"/>
</dbReference>
<gene>
    <name evidence="2" type="ORF">PAQU9191_01325</name>
</gene>
<evidence type="ECO:0000313" key="3">
    <source>
        <dbReference type="Proteomes" id="UP000196485"/>
    </source>
</evidence>
<evidence type="ECO:0000313" key="2">
    <source>
        <dbReference type="EMBL" id="SMY16094.1"/>
    </source>
</evidence>
<keyword evidence="1" id="KW-0812">Transmembrane</keyword>
<feature type="transmembrane region" description="Helical" evidence="1">
    <location>
        <begin position="105"/>
        <end position="125"/>
    </location>
</feature>